<dbReference type="EMBL" id="JACEGD010000017">
    <property type="protein sequence ID" value="MBH5388572.1"/>
    <property type="molecule type" value="Genomic_DNA"/>
</dbReference>
<feature type="transmembrane region" description="Helical" evidence="3">
    <location>
        <begin position="184"/>
        <end position="210"/>
    </location>
</feature>
<feature type="transmembrane region" description="Helical" evidence="3">
    <location>
        <begin position="67"/>
        <end position="91"/>
    </location>
</feature>
<name>A0ABS0P5L3_9BRAD</name>
<evidence type="ECO:0000259" key="4">
    <source>
        <dbReference type="Pfam" id="PF01145"/>
    </source>
</evidence>
<feature type="transmembrane region" description="Helical" evidence="3">
    <location>
        <begin position="222"/>
        <end position="238"/>
    </location>
</feature>
<keyword evidence="6" id="KW-1185">Reference proteome</keyword>
<comment type="caution">
    <text evidence="5">The sequence shown here is derived from an EMBL/GenBank/DDBJ whole genome shotgun (WGS) entry which is preliminary data.</text>
</comment>
<feature type="domain" description="Band 7" evidence="4">
    <location>
        <begin position="390"/>
        <end position="616"/>
    </location>
</feature>
<keyword evidence="3" id="KW-0472">Membrane</keyword>
<feature type="transmembrane region" description="Helical" evidence="3">
    <location>
        <begin position="259"/>
        <end position="279"/>
    </location>
</feature>
<evidence type="ECO:0000313" key="5">
    <source>
        <dbReference type="EMBL" id="MBH5388572.1"/>
    </source>
</evidence>
<dbReference type="SUPFAM" id="SSF117892">
    <property type="entry name" value="Band 7/SPFH domain"/>
    <property type="match status" value="1"/>
</dbReference>
<evidence type="ECO:0000256" key="3">
    <source>
        <dbReference type="SAM" id="Phobius"/>
    </source>
</evidence>
<evidence type="ECO:0000256" key="1">
    <source>
        <dbReference type="ARBA" id="ARBA00004167"/>
    </source>
</evidence>
<reference evidence="5 6" key="1">
    <citation type="submission" date="2020-07" db="EMBL/GenBank/DDBJ databases">
        <title>Bradyrhizobium diversity isolated from nodules of indigenous legumes of Western Australia.</title>
        <authorList>
            <person name="Klepa M.S."/>
        </authorList>
    </citation>
    <scope>NUCLEOTIDE SEQUENCE [LARGE SCALE GENOMIC DNA]</scope>
    <source>
        <strain evidence="5 6">CNPSo 4019</strain>
    </source>
</reference>
<keyword evidence="3" id="KW-1133">Transmembrane helix</keyword>
<accession>A0ABS0P5L3</accession>
<evidence type="ECO:0000256" key="2">
    <source>
        <dbReference type="SAM" id="MobiDB-lite"/>
    </source>
</evidence>
<organism evidence="5 6">
    <name type="scientific">Bradyrhizobium diversitatis</name>
    <dbReference type="NCBI Taxonomy" id="2755406"/>
    <lineage>
        <taxon>Bacteria</taxon>
        <taxon>Pseudomonadati</taxon>
        <taxon>Pseudomonadota</taxon>
        <taxon>Alphaproteobacteria</taxon>
        <taxon>Hyphomicrobiales</taxon>
        <taxon>Nitrobacteraceae</taxon>
        <taxon>Bradyrhizobium</taxon>
    </lineage>
</organism>
<dbReference type="InterPro" id="IPR050710">
    <property type="entry name" value="Band7/mec-2_domain"/>
</dbReference>
<keyword evidence="3" id="KW-0812">Transmembrane</keyword>
<feature type="transmembrane region" description="Helical" evidence="3">
    <location>
        <begin position="285"/>
        <end position="304"/>
    </location>
</feature>
<dbReference type="Gene3D" id="3.30.479.30">
    <property type="entry name" value="Band 7 domain"/>
    <property type="match status" value="1"/>
</dbReference>
<dbReference type="PANTHER" id="PTHR43327:SF10">
    <property type="entry name" value="STOMATIN-LIKE PROTEIN 2, MITOCHONDRIAL"/>
    <property type="match status" value="1"/>
</dbReference>
<proteinExistence type="predicted"/>
<protein>
    <recommendedName>
        <fullName evidence="4">Band 7 domain-containing protein</fullName>
    </recommendedName>
</protein>
<evidence type="ECO:0000313" key="6">
    <source>
        <dbReference type="Proteomes" id="UP001194539"/>
    </source>
</evidence>
<dbReference type="Proteomes" id="UP001194539">
    <property type="component" value="Unassembled WGS sequence"/>
</dbReference>
<dbReference type="PANTHER" id="PTHR43327">
    <property type="entry name" value="STOMATIN-LIKE PROTEIN 2, MITOCHONDRIAL"/>
    <property type="match status" value="1"/>
</dbReference>
<dbReference type="InterPro" id="IPR036013">
    <property type="entry name" value="Band_7/SPFH_dom_sf"/>
</dbReference>
<gene>
    <name evidence="5" type="ORF">H1B27_20115</name>
</gene>
<comment type="subcellular location">
    <subcellularLocation>
        <location evidence="1">Membrane</location>
        <topology evidence="1">Single-pass membrane protein</topology>
    </subcellularLocation>
</comment>
<feature type="transmembrane region" description="Helical" evidence="3">
    <location>
        <begin position="366"/>
        <end position="389"/>
    </location>
</feature>
<dbReference type="InterPro" id="IPR001107">
    <property type="entry name" value="Band_7"/>
</dbReference>
<sequence length="750" mass="80221">MRNPDFGCQPAPTTEQRSPAVLREQELDAIPMKTSAKANRMQRSADKLEKAPGMLAELPHFNNAKRYVGALLIIGAIFASIGLGLIGMVYAPPVYAPPHLYRSFYLVIPSAFAYVGAALLVAAAGFLSAGIVASIRAHLLESDRQGGAQAETSVSAVPHWARGERLRRRLAVSRALLKPSAASLANWPATLVVLLFGVLAAGGVIVGWLAPPMRMADPLPRQVLSGVLLVAAFPLLVLERSYAAIPAEMLPEARQLNRLLRVPLTTCLGLGISLVLLSLGFTWAIWIYVALGLLIVVVALELTLRGMAMFFIPFAPIEQLRTVADSSVAGLLRFSVPNFHAFNTAVRQQFGIDLSRSWALAFIQRAMLPVAVGMALMAWGLTGVTALSLNQRAVYERLGVPVAVFGPGLHFHLPWPMGVMRGVELGIIHDIPIAISPGDASIDLQQPSAGVGQQQNLVGAEAPAPPSADRLWNASHPSEQSYLIASEASGQQSFQIADADLRIVYRIGASEAAAIDSAYRGAEPKTFIRAVAGRLLVQYFARYTLLDVLGQNRETFANEFRTALQEQLDQMSSGIEAIAVVVEAIHPPPGAANAYHNVQAAEILATSQVSKEKAKAIQTLKSAETNATAVHNGAVAAAAQLVGGANSESVLFDADREAAQRNSAAFLLERWLERLVVALTGSDIIVVDHRLNGQNAPTVDLRSLDAATRDVLPPSGKNDVAPPSDRNNEPEDEDNEFTTPKSTPRPGPKP</sequence>
<feature type="transmembrane region" description="Helical" evidence="3">
    <location>
        <begin position="111"/>
        <end position="135"/>
    </location>
</feature>
<dbReference type="Pfam" id="PF01145">
    <property type="entry name" value="Band_7"/>
    <property type="match status" value="1"/>
</dbReference>
<dbReference type="RefSeq" id="WP_197967252.1">
    <property type="nucleotide sequence ID" value="NZ_JACEGD010000017.1"/>
</dbReference>
<feature type="region of interest" description="Disordered" evidence="2">
    <location>
        <begin position="704"/>
        <end position="750"/>
    </location>
</feature>